<dbReference type="RefSeq" id="WP_108886407.1">
    <property type="nucleotide sequence ID" value="NZ_OMOJ01000004.1"/>
</dbReference>
<evidence type="ECO:0000256" key="1">
    <source>
        <dbReference type="ARBA" id="ARBA00005254"/>
    </source>
</evidence>
<dbReference type="InterPro" id="IPR014748">
    <property type="entry name" value="Enoyl-CoA_hydra_C"/>
</dbReference>
<accession>A0A2R8AXF7</accession>
<dbReference type="InterPro" id="IPR001753">
    <property type="entry name" value="Enoyl-CoA_hydra/iso"/>
</dbReference>
<dbReference type="Pfam" id="PF00378">
    <property type="entry name" value="ECH_1"/>
    <property type="match status" value="1"/>
</dbReference>
<dbReference type="CDD" id="cd06558">
    <property type="entry name" value="crotonase-like"/>
    <property type="match status" value="1"/>
</dbReference>
<organism evidence="2 3">
    <name type="scientific">Pseudoprimorskyibacter insulae</name>
    <dbReference type="NCBI Taxonomy" id="1695997"/>
    <lineage>
        <taxon>Bacteria</taxon>
        <taxon>Pseudomonadati</taxon>
        <taxon>Pseudomonadota</taxon>
        <taxon>Alphaproteobacteria</taxon>
        <taxon>Rhodobacterales</taxon>
        <taxon>Paracoccaceae</taxon>
        <taxon>Pseudoprimorskyibacter</taxon>
    </lineage>
</organism>
<dbReference type="EMBL" id="OMOJ01000004">
    <property type="protein sequence ID" value="SPF80559.1"/>
    <property type="molecule type" value="Genomic_DNA"/>
</dbReference>
<gene>
    <name evidence="2" type="primary">echA8_1</name>
    <name evidence="2" type="ORF">PRI8871_02369</name>
</gene>
<dbReference type="Proteomes" id="UP000244904">
    <property type="component" value="Unassembled WGS sequence"/>
</dbReference>
<dbReference type="PANTHER" id="PTHR42964:SF1">
    <property type="entry name" value="POLYKETIDE BIOSYNTHESIS ENOYL-COA HYDRATASE PKSH-RELATED"/>
    <property type="match status" value="1"/>
</dbReference>
<comment type="similarity">
    <text evidence="1">Belongs to the enoyl-CoA hydratase/isomerase family.</text>
</comment>
<dbReference type="OrthoDB" id="9795613at2"/>
<name>A0A2R8AXF7_9RHOB</name>
<dbReference type="SUPFAM" id="SSF52096">
    <property type="entry name" value="ClpP/crotonase"/>
    <property type="match status" value="1"/>
</dbReference>
<dbReference type="PANTHER" id="PTHR42964">
    <property type="entry name" value="ENOYL-COA HYDRATASE"/>
    <property type="match status" value="1"/>
</dbReference>
<dbReference type="InterPro" id="IPR029045">
    <property type="entry name" value="ClpP/crotonase-like_dom_sf"/>
</dbReference>
<dbReference type="GO" id="GO:0004300">
    <property type="term" value="F:enoyl-CoA hydratase activity"/>
    <property type="evidence" value="ECO:0007669"/>
    <property type="project" value="UniProtKB-EC"/>
</dbReference>
<dbReference type="Gene3D" id="1.10.12.10">
    <property type="entry name" value="Lyase 2-enoyl-coa Hydratase, Chain A, domain 2"/>
    <property type="match status" value="1"/>
</dbReference>
<dbReference type="InterPro" id="IPR051683">
    <property type="entry name" value="Enoyl-CoA_Hydratase/Isomerase"/>
</dbReference>
<sequence length="260" mass="27763">MSEFIRVERDTRGVATLWLARPDKHNALSSQMMEELEAEAQALAADQDVRVVVLAADGPTFCAGGDLAWMRAQMEMDADTRRFESGKIARALGALAALPQPLIGRIHANAFGGGVGLACVCDVTVAAQGIRMGLTEVRLGLIPANIGPYVVARMGLTRARRVFMSGRLFDADEALSLDILSKVVPPEDLDATIEAEVAPYLACAPGAVADAKRLLAALGGDVTQSAVELAMDALADRWQTEEAAEGISAFFDKRKPQWVK</sequence>
<reference evidence="3" key="1">
    <citation type="submission" date="2018-03" db="EMBL/GenBank/DDBJ databases">
        <authorList>
            <person name="Rodrigo-Torres L."/>
            <person name="Arahal R. D."/>
            <person name="Lucena T."/>
        </authorList>
    </citation>
    <scope>NUCLEOTIDE SEQUENCE [LARGE SCALE GENOMIC DNA]</scope>
    <source>
        <strain evidence="3">CECT 8871</strain>
    </source>
</reference>
<dbReference type="NCBIfam" id="NF005675">
    <property type="entry name" value="PRK07468.1"/>
    <property type="match status" value="1"/>
</dbReference>
<dbReference type="Gene3D" id="3.90.226.10">
    <property type="entry name" value="2-enoyl-CoA Hydratase, Chain A, domain 1"/>
    <property type="match status" value="1"/>
</dbReference>
<dbReference type="EC" id="4.2.1.17" evidence="2"/>
<keyword evidence="3" id="KW-1185">Reference proteome</keyword>
<evidence type="ECO:0000313" key="3">
    <source>
        <dbReference type="Proteomes" id="UP000244904"/>
    </source>
</evidence>
<dbReference type="AlphaFoldDB" id="A0A2R8AXF7"/>
<evidence type="ECO:0000313" key="2">
    <source>
        <dbReference type="EMBL" id="SPF80559.1"/>
    </source>
</evidence>
<keyword evidence="2" id="KW-0456">Lyase</keyword>
<protein>
    <submittedName>
        <fullName evidence="2">Putative enoyl-CoA hydratase echA8</fullName>
        <ecNumber evidence="2">4.2.1.17</ecNumber>
    </submittedName>
</protein>
<proteinExistence type="inferred from homology"/>